<dbReference type="SUPFAM" id="SSF103473">
    <property type="entry name" value="MFS general substrate transporter"/>
    <property type="match status" value="1"/>
</dbReference>
<dbReference type="Proteomes" id="UP000277580">
    <property type="component" value="Unassembled WGS sequence"/>
</dbReference>
<sequence>MSDTESKHEDATPYVEPVEVEKPPDGGWQAWLMVFGVHLTIFNTWGYINAFGVFQAYYVEAFNETPSTISWVGSIQIFLLFFLGTFTGRALDAGYFRPMYFVGSIMVCLGMFTASCARTYWQIFLSHGLCVGIGGGMLFCPSMALCSTYFQKKKSFALGIAASGSATGGIVIPVVVKTLLPQVGFAWTMRTVGLITLVTLGSVNFILKPRLKPRKAGPIVEWAAFKELTYVLFAAGMFLNFWGLYFAFFYISAFARTQIGLDQGTAFNMVIIMNAVGMPGRLVPNYYADGRVGPLNLLVPTCFIVGILVIAWMRVNSYGGLIAWGCVYGFCAAGIQSLFPATLSSLTTDLSKAGTRMGMVFTIVSLATLTGSPIGGALVQMKDGSYWAAQLFAGLVLLGGGTLLAVSRVAKVGLDWRVRA</sequence>
<dbReference type="AlphaFoldDB" id="A0A3N4KS66"/>
<accession>A0A3N4KS66</accession>
<feature type="transmembrane region" description="Helical" evidence="3">
    <location>
        <begin position="68"/>
        <end position="86"/>
    </location>
</feature>
<proteinExistence type="inferred from homology"/>
<name>A0A3N4KS66_9PEZI</name>
<feature type="transmembrane region" description="Helical" evidence="3">
    <location>
        <begin position="228"/>
        <end position="253"/>
    </location>
</feature>
<feature type="transmembrane region" description="Helical" evidence="3">
    <location>
        <begin position="187"/>
        <end position="207"/>
    </location>
</feature>
<dbReference type="InterPro" id="IPR050327">
    <property type="entry name" value="Proton-linked_MCT"/>
</dbReference>
<feature type="transmembrane region" description="Helical" evidence="3">
    <location>
        <begin position="30"/>
        <end position="48"/>
    </location>
</feature>
<feature type="transmembrane region" description="Helical" evidence="3">
    <location>
        <begin position="265"/>
        <end position="283"/>
    </location>
</feature>
<dbReference type="GO" id="GO:0022857">
    <property type="term" value="F:transmembrane transporter activity"/>
    <property type="evidence" value="ECO:0007669"/>
    <property type="project" value="InterPro"/>
</dbReference>
<keyword evidence="3" id="KW-1133">Transmembrane helix</keyword>
<keyword evidence="5" id="KW-1185">Reference proteome</keyword>
<dbReference type="GO" id="GO:0016020">
    <property type="term" value="C:membrane"/>
    <property type="evidence" value="ECO:0007669"/>
    <property type="project" value="UniProtKB-SubCell"/>
</dbReference>
<feature type="transmembrane region" description="Helical" evidence="3">
    <location>
        <begin position="387"/>
        <end position="410"/>
    </location>
</feature>
<dbReference type="InterPro" id="IPR011701">
    <property type="entry name" value="MFS"/>
</dbReference>
<dbReference type="PANTHER" id="PTHR11360:SF130">
    <property type="entry name" value="MAJOR FACILITATOR SUPERFAMILY (MFS) PROFILE DOMAIN-CONTAINING PROTEIN-RELATED"/>
    <property type="match status" value="1"/>
</dbReference>
<evidence type="ECO:0000313" key="4">
    <source>
        <dbReference type="EMBL" id="RPB13444.1"/>
    </source>
</evidence>
<dbReference type="OrthoDB" id="6499973at2759"/>
<reference evidence="4 5" key="1">
    <citation type="journal article" date="2018" name="Nat. Ecol. Evol.">
        <title>Pezizomycetes genomes reveal the molecular basis of ectomycorrhizal truffle lifestyle.</title>
        <authorList>
            <person name="Murat C."/>
            <person name="Payen T."/>
            <person name="Noel B."/>
            <person name="Kuo A."/>
            <person name="Morin E."/>
            <person name="Chen J."/>
            <person name="Kohler A."/>
            <person name="Krizsan K."/>
            <person name="Balestrini R."/>
            <person name="Da Silva C."/>
            <person name="Montanini B."/>
            <person name="Hainaut M."/>
            <person name="Levati E."/>
            <person name="Barry K.W."/>
            <person name="Belfiori B."/>
            <person name="Cichocki N."/>
            <person name="Clum A."/>
            <person name="Dockter R.B."/>
            <person name="Fauchery L."/>
            <person name="Guy J."/>
            <person name="Iotti M."/>
            <person name="Le Tacon F."/>
            <person name="Lindquist E.A."/>
            <person name="Lipzen A."/>
            <person name="Malagnac F."/>
            <person name="Mello A."/>
            <person name="Molinier V."/>
            <person name="Miyauchi S."/>
            <person name="Poulain J."/>
            <person name="Riccioni C."/>
            <person name="Rubini A."/>
            <person name="Sitrit Y."/>
            <person name="Splivallo R."/>
            <person name="Traeger S."/>
            <person name="Wang M."/>
            <person name="Zifcakova L."/>
            <person name="Wipf D."/>
            <person name="Zambonelli A."/>
            <person name="Paolocci F."/>
            <person name="Nowrousian M."/>
            <person name="Ottonello S."/>
            <person name="Baldrian P."/>
            <person name="Spatafora J.W."/>
            <person name="Henrissat B."/>
            <person name="Nagy L.G."/>
            <person name="Aury J.M."/>
            <person name="Wincker P."/>
            <person name="Grigoriev I.V."/>
            <person name="Bonfante P."/>
            <person name="Martin F.M."/>
        </authorList>
    </citation>
    <scope>NUCLEOTIDE SEQUENCE [LARGE SCALE GENOMIC DNA]</scope>
    <source>
        <strain evidence="4 5">CCBAS932</strain>
    </source>
</reference>
<evidence type="ECO:0000256" key="1">
    <source>
        <dbReference type="ARBA" id="ARBA00004141"/>
    </source>
</evidence>
<comment type="similarity">
    <text evidence="2">Belongs to the major facilitator superfamily. Monocarboxylate porter (TC 2.A.1.13) family.</text>
</comment>
<dbReference type="EMBL" id="ML119123">
    <property type="protein sequence ID" value="RPB13444.1"/>
    <property type="molecule type" value="Genomic_DNA"/>
</dbReference>
<evidence type="ECO:0000256" key="3">
    <source>
        <dbReference type="SAM" id="Phobius"/>
    </source>
</evidence>
<dbReference type="Pfam" id="PF07690">
    <property type="entry name" value="MFS_1"/>
    <property type="match status" value="1"/>
</dbReference>
<feature type="transmembrane region" description="Helical" evidence="3">
    <location>
        <begin position="360"/>
        <end position="381"/>
    </location>
</feature>
<protein>
    <submittedName>
        <fullName evidence="4">Putative MFS monocarboxylate transporter</fullName>
    </submittedName>
</protein>
<keyword evidence="3" id="KW-0472">Membrane</keyword>
<evidence type="ECO:0000313" key="5">
    <source>
        <dbReference type="Proteomes" id="UP000277580"/>
    </source>
</evidence>
<feature type="transmembrane region" description="Helical" evidence="3">
    <location>
        <begin position="321"/>
        <end position="339"/>
    </location>
</feature>
<dbReference type="InParanoid" id="A0A3N4KS66"/>
<dbReference type="Gene3D" id="1.20.1250.20">
    <property type="entry name" value="MFS general substrate transporter like domains"/>
    <property type="match status" value="1"/>
</dbReference>
<feature type="transmembrane region" description="Helical" evidence="3">
    <location>
        <begin position="120"/>
        <end position="144"/>
    </location>
</feature>
<dbReference type="PANTHER" id="PTHR11360">
    <property type="entry name" value="MONOCARBOXYLATE TRANSPORTER"/>
    <property type="match status" value="1"/>
</dbReference>
<dbReference type="InterPro" id="IPR036259">
    <property type="entry name" value="MFS_trans_sf"/>
</dbReference>
<keyword evidence="3" id="KW-0812">Transmembrane</keyword>
<feature type="transmembrane region" description="Helical" evidence="3">
    <location>
        <begin position="295"/>
        <end position="315"/>
    </location>
</feature>
<feature type="transmembrane region" description="Helical" evidence="3">
    <location>
        <begin position="156"/>
        <end position="175"/>
    </location>
</feature>
<comment type="subcellular location">
    <subcellularLocation>
        <location evidence="1">Membrane</location>
        <topology evidence="1">Multi-pass membrane protein</topology>
    </subcellularLocation>
</comment>
<gene>
    <name evidence="4" type="ORF">P167DRAFT_535136</name>
</gene>
<feature type="transmembrane region" description="Helical" evidence="3">
    <location>
        <begin position="98"/>
        <end position="114"/>
    </location>
</feature>
<evidence type="ECO:0000256" key="2">
    <source>
        <dbReference type="ARBA" id="ARBA00006727"/>
    </source>
</evidence>
<organism evidence="4 5">
    <name type="scientific">Morchella conica CCBAS932</name>
    <dbReference type="NCBI Taxonomy" id="1392247"/>
    <lineage>
        <taxon>Eukaryota</taxon>
        <taxon>Fungi</taxon>
        <taxon>Dikarya</taxon>
        <taxon>Ascomycota</taxon>
        <taxon>Pezizomycotina</taxon>
        <taxon>Pezizomycetes</taxon>
        <taxon>Pezizales</taxon>
        <taxon>Morchellaceae</taxon>
        <taxon>Morchella</taxon>
    </lineage>
</organism>